<sequence length="312" mass="33619">MRVLITGASGFIGRRVVQAMAADTCRLRLLAHTRALEDAPSDVETTHADLTDPASLRGLCDDVDVLVHCAAHIGEDPELCEAVNSQGTKSLVSEAQSAGVGRLVYLSTAAVYGEGPFTELREGAISPRPVSVTSSTRLAAENVVLANGGTVLRPHLVYGAGDRWVIPATAWIASTIKATVDGGRARLSLIDVDDLAHAIRACALSPKPHSGVYHAAHPRPVPLKELLDIVTSHLGLPRIDEDLPYDQALERFTAQGGRRRHLDMMARDHWFDSARLWSDFAHVPGAGFAEQFGRHAAWYRDQLKHSAPGKTA</sequence>
<dbReference type="SUPFAM" id="SSF51735">
    <property type="entry name" value="NAD(P)-binding Rossmann-fold domains"/>
    <property type="match status" value="1"/>
</dbReference>
<evidence type="ECO:0000259" key="1">
    <source>
        <dbReference type="Pfam" id="PF01370"/>
    </source>
</evidence>
<protein>
    <submittedName>
        <fullName evidence="2">NAD-dependent epimerase/dehydratase family protein</fullName>
    </submittedName>
</protein>
<comment type="caution">
    <text evidence="2">The sequence shown here is derived from an EMBL/GenBank/DDBJ whole genome shotgun (WGS) entry which is preliminary data.</text>
</comment>
<evidence type="ECO:0000313" key="2">
    <source>
        <dbReference type="EMBL" id="MDF3289566.1"/>
    </source>
</evidence>
<dbReference type="InterPro" id="IPR050177">
    <property type="entry name" value="Lipid_A_modif_metabolic_enz"/>
</dbReference>
<dbReference type="Proteomes" id="UP001216579">
    <property type="component" value="Unassembled WGS sequence"/>
</dbReference>
<accession>A0ABT5ZIT4</accession>
<reference evidence="2 3" key="1">
    <citation type="submission" date="2023-03" db="EMBL/GenBank/DDBJ databases">
        <title>Draft genome sequence of Streptomyces sp. RB6PN23 isolated from peat swamp forest in Thailand.</title>
        <authorList>
            <person name="Klaysubun C."/>
            <person name="Duangmal K."/>
        </authorList>
    </citation>
    <scope>NUCLEOTIDE SEQUENCE [LARGE SCALE GENOMIC DNA]</scope>
    <source>
        <strain evidence="2 3">RB6PN23</strain>
    </source>
</reference>
<keyword evidence="3" id="KW-1185">Reference proteome</keyword>
<dbReference type="Pfam" id="PF01370">
    <property type="entry name" value="Epimerase"/>
    <property type="match status" value="1"/>
</dbReference>
<dbReference type="Gene3D" id="3.40.50.720">
    <property type="entry name" value="NAD(P)-binding Rossmann-like Domain"/>
    <property type="match status" value="1"/>
</dbReference>
<dbReference type="InterPro" id="IPR036291">
    <property type="entry name" value="NAD(P)-bd_dom_sf"/>
</dbReference>
<gene>
    <name evidence="2" type="ORF">P3G67_09985</name>
</gene>
<proteinExistence type="predicted"/>
<evidence type="ECO:0000313" key="3">
    <source>
        <dbReference type="Proteomes" id="UP001216579"/>
    </source>
</evidence>
<organism evidence="2 3">
    <name type="scientific">Streptomyces silvisoli</name>
    <dbReference type="NCBI Taxonomy" id="3034235"/>
    <lineage>
        <taxon>Bacteria</taxon>
        <taxon>Bacillati</taxon>
        <taxon>Actinomycetota</taxon>
        <taxon>Actinomycetes</taxon>
        <taxon>Kitasatosporales</taxon>
        <taxon>Streptomycetaceae</taxon>
        <taxon>Streptomyces</taxon>
    </lineage>
</organism>
<feature type="domain" description="NAD-dependent epimerase/dehydratase" evidence="1">
    <location>
        <begin position="3"/>
        <end position="205"/>
    </location>
</feature>
<dbReference type="RefSeq" id="WP_276093102.1">
    <property type="nucleotide sequence ID" value="NZ_JARJBC010000005.1"/>
</dbReference>
<dbReference type="PANTHER" id="PTHR43245">
    <property type="entry name" value="BIFUNCTIONAL POLYMYXIN RESISTANCE PROTEIN ARNA"/>
    <property type="match status" value="1"/>
</dbReference>
<dbReference type="InterPro" id="IPR001509">
    <property type="entry name" value="Epimerase_deHydtase"/>
</dbReference>
<name>A0ABT5ZIT4_9ACTN</name>
<dbReference type="EMBL" id="JARJBC010000005">
    <property type="protein sequence ID" value="MDF3289566.1"/>
    <property type="molecule type" value="Genomic_DNA"/>
</dbReference>